<feature type="compositionally biased region" description="Polar residues" evidence="1">
    <location>
        <begin position="707"/>
        <end position="717"/>
    </location>
</feature>
<keyword evidence="3" id="KW-1185">Reference proteome</keyword>
<gene>
    <name evidence="2" type="ORF">NTJ_11732</name>
</gene>
<feature type="compositionally biased region" description="Polar residues" evidence="1">
    <location>
        <begin position="512"/>
        <end position="526"/>
    </location>
</feature>
<feature type="compositionally biased region" description="Low complexity" evidence="1">
    <location>
        <begin position="854"/>
        <end position="863"/>
    </location>
</feature>
<organism evidence="2 3">
    <name type="scientific">Nesidiocoris tenuis</name>
    <dbReference type="NCBI Taxonomy" id="355587"/>
    <lineage>
        <taxon>Eukaryota</taxon>
        <taxon>Metazoa</taxon>
        <taxon>Ecdysozoa</taxon>
        <taxon>Arthropoda</taxon>
        <taxon>Hexapoda</taxon>
        <taxon>Insecta</taxon>
        <taxon>Pterygota</taxon>
        <taxon>Neoptera</taxon>
        <taxon>Paraneoptera</taxon>
        <taxon>Hemiptera</taxon>
        <taxon>Heteroptera</taxon>
        <taxon>Panheteroptera</taxon>
        <taxon>Cimicomorpha</taxon>
        <taxon>Miridae</taxon>
        <taxon>Dicyphina</taxon>
        <taxon>Nesidiocoris</taxon>
    </lineage>
</organism>
<feature type="compositionally biased region" description="Polar residues" evidence="1">
    <location>
        <begin position="140"/>
        <end position="151"/>
    </location>
</feature>
<dbReference type="Proteomes" id="UP001307889">
    <property type="component" value="Chromosome 10"/>
</dbReference>
<feature type="region of interest" description="Disordered" evidence="1">
    <location>
        <begin position="947"/>
        <end position="1172"/>
    </location>
</feature>
<feature type="compositionally biased region" description="Polar residues" evidence="1">
    <location>
        <begin position="170"/>
        <end position="190"/>
    </location>
</feature>
<feature type="compositionally biased region" description="Basic and acidic residues" evidence="1">
    <location>
        <begin position="114"/>
        <end position="139"/>
    </location>
</feature>
<dbReference type="PANTHER" id="PTHR37970:SF1">
    <property type="entry name" value="SERINE-RICH ADHESIN FOR PLATELETS"/>
    <property type="match status" value="1"/>
</dbReference>
<feature type="compositionally biased region" description="Basic residues" evidence="1">
    <location>
        <begin position="1004"/>
        <end position="1018"/>
    </location>
</feature>
<feature type="compositionally biased region" description="Low complexity" evidence="1">
    <location>
        <begin position="1077"/>
        <end position="1107"/>
    </location>
</feature>
<feature type="compositionally biased region" description="Basic and acidic residues" evidence="1">
    <location>
        <begin position="491"/>
        <end position="505"/>
    </location>
</feature>
<feature type="region of interest" description="Disordered" evidence="1">
    <location>
        <begin position="592"/>
        <end position="775"/>
    </location>
</feature>
<protein>
    <submittedName>
        <fullName evidence="2">Uncharacterized protein</fullName>
    </submittedName>
</protein>
<proteinExistence type="predicted"/>
<feature type="compositionally biased region" description="Acidic residues" evidence="1">
    <location>
        <begin position="104"/>
        <end position="113"/>
    </location>
</feature>
<feature type="region of interest" description="Disordered" evidence="1">
    <location>
        <begin position="836"/>
        <end position="926"/>
    </location>
</feature>
<feature type="compositionally biased region" description="Basic and acidic residues" evidence="1">
    <location>
        <begin position="459"/>
        <end position="482"/>
    </location>
</feature>
<sequence length="1537" mass="167170">MSLEKLEIAQEAATVPDQDMSGCQRFKQNAWKKELCSNCYRPKEEHKSKKTQRQPPAAITLKPAAQGILSLGKSKNGSKRKKKCVRFTKEESEVIGYGGVDVATDSDDDDDFEFERSEQPTPMEREIAGEDERALEKLTRNNTDFNSSLKNLNGVGGNPPKNTAPPVHSSKPQKQTVQVSIQPFSSTSIAASRKSHLNKLLEDEDPKPVVNGSIAKENIKKSAQKLEMDSKPVRNEVKCMGKEVLVRGLTETEEFCMPNIKTIVIETKREERGTPEGRKTHIQRGSIVTKAHEQVKNKLIVQKNDKRGAVDGKNDENDAKTIIISVEDKNEKNILETKKIDCADKIETQPEEVTVKVLKLLNGQNGPPESREMAGEPDGKADSDEHEQELTITPPPRSSFLHKTDILQISTMEKPPKPLPAFASTPEPKNKPPPPPPYQSELKPPPRPTSLLGLTKNAPEAKADVKTTPEVKISSDVRKSPDIKMSPKVRTAFDVRTSPELRTTPEVRASPQPRTSPNSKIESPTIESKKITRQNGTPPDAKKQFSFAGSSPVENKKNNSISPEVKKSIISRSSPVAIKKMEIVNGEVKNTWTPKAKLWTPTDPISTWSPPQPKITRTPEVKIVEAPAKNSVDVSQTQADDTKPQNDSKSPPERKFSPVKWTPEPKNVDEPKTAQNPTESKNSWSPSGLKSSSDSKNSGSLPEIVNSAGTDVNSSTYEPIECQADKNGETSQFYDEIDMSAEDSKNHEYDPVETKNEVKNSSTVPLNGSMPDVLTIPDKPKLSSFDAKPKVSSIFSASCPDVKNAKNGSLEAAKTSRASAVFNSISSEFKSFKSFLSSSGDSKKGLHGLPPTPLTLARGASPAPALPSTPPPSSTTSGSSPGQSPTSEMSSFVPPSSSPPSSLSSSPSSLESSPPPQPNSPAPSLVLRSSVSLPASAVSLPTLGPLQINTAQLGPPLTPSDDVPVLEVYARKRPAPKPPVESTPPEPLPRRRNSGETSSGHGTEKKKTRVRQTLRKLLRFGSREEDGNQVPPAVPSKGSVDEPPPTVPRPRPHIIHPLDLNKSAVQVLPASGEKSSPDSSTCSSSSIYANSSIVSSVISSSSVSSRPSKPPPPPRSESLNLMERLRPRDSPNPADTVYVNLGEGRCGITPVKPQRTGSLRGESAAAQKSPKMTMTFQDSEHVYEAVGVSSAPEKPPKTKAHQQSINAESIYEDTEIYYPYVTFQNGECKTIMKKRGVITQSLEENYSAVVIANLEALAHLLKQLTAKKLEVPTAIRSASLDWSSFRIPEGSDRFELNGLTFVDGSFDGSDVTLVVSDDDVPLPTDLPNFWTKFDSVVPSGDETDDRSREVVVLKRSTVERFVCFARNLEKTVDGVREGVLVLLQIVRSLAELQSSAPGEGSVHGDDFVVFTTRGSSGNHRTAVYLARAIQDKEFLGYEEAAKSLSARLLADLALGRVLGRNCHNLADMANVLQVWLWGPASPLPPQATKRWLDLERANLLQSMVRATPSENLDLDHLAFLVHTTAAQICRAHDIIHS</sequence>
<feature type="region of interest" description="Disordered" evidence="1">
    <location>
        <begin position="98"/>
        <end position="194"/>
    </location>
</feature>
<feature type="compositionally biased region" description="Pro residues" evidence="1">
    <location>
        <begin position="431"/>
        <end position="448"/>
    </location>
</feature>
<feature type="compositionally biased region" description="Pro residues" evidence="1">
    <location>
        <begin position="864"/>
        <end position="873"/>
    </location>
</feature>
<accession>A0ABN7B3D0</accession>
<evidence type="ECO:0000313" key="3">
    <source>
        <dbReference type="Proteomes" id="UP001307889"/>
    </source>
</evidence>
<feature type="compositionally biased region" description="Pro residues" evidence="1">
    <location>
        <begin position="976"/>
        <end position="987"/>
    </location>
</feature>
<feature type="compositionally biased region" description="Basic and acidic residues" evidence="1">
    <location>
        <begin position="640"/>
        <end position="656"/>
    </location>
</feature>
<feature type="compositionally biased region" description="Low complexity" evidence="1">
    <location>
        <begin position="874"/>
        <end position="912"/>
    </location>
</feature>
<dbReference type="PANTHER" id="PTHR37970">
    <property type="entry name" value="PROTEIN CBG08587"/>
    <property type="match status" value="1"/>
</dbReference>
<feature type="region of interest" description="Disordered" evidence="1">
    <location>
        <begin position="358"/>
        <end position="569"/>
    </location>
</feature>
<evidence type="ECO:0000313" key="2">
    <source>
        <dbReference type="EMBL" id="BES98916.1"/>
    </source>
</evidence>
<feature type="compositionally biased region" description="Basic and acidic residues" evidence="1">
    <location>
        <begin position="742"/>
        <end position="758"/>
    </location>
</feature>
<feature type="compositionally biased region" description="Polar residues" evidence="1">
    <location>
        <begin position="547"/>
        <end position="562"/>
    </location>
</feature>
<name>A0ABN7B3D0_9HEMI</name>
<feature type="compositionally biased region" description="Low complexity" evidence="1">
    <location>
        <begin position="680"/>
        <end position="702"/>
    </location>
</feature>
<dbReference type="EMBL" id="AP028918">
    <property type="protein sequence ID" value="BES98916.1"/>
    <property type="molecule type" value="Genomic_DNA"/>
</dbReference>
<evidence type="ECO:0000256" key="1">
    <source>
        <dbReference type="SAM" id="MobiDB-lite"/>
    </source>
</evidence>
<reference evidence="2 3" key="1">
    <citation type="submission" date="2023-09" db="EMBL/GenBank/DDBJ databases">
        <title>Nesidiocoris tenuis whole genome shotgun sequence.</title>
        <authorList>
            <person name="Shibata T."/>
            <person name="Shimoda M."/>
            <person name="Kobayashi T."/>
            <person name="Uehara T."/>
        </authorList>
    </citation>
    <scope>NUCLEOTIDE SEQUENCE [LARGE SCALE GENOMIC DNA]</scope>
    <source>
        <strain evidence="2 3">Japan</strain>
    </source>
</reference>
<feature type="compositionally biased region" description="Basic and acidic residues" evidence="1">
    <location>
        <begin position="369"/>
        <end position="383"/>
    </location>
</feature>